<dbReference type="Proteomes" id="UP001176961">
    <property type="component" value="Unassembled WGS sequence"/>
</dbReference>
<gene>
    <name evidence="1" type="ORF">CYNAS_LOCUS7036</name>
</gene>
<reference evidence="1" key="1">
    <citation type="submission" date="2023-07" db="EMBL/GenBank/DDBJ databases">
        <authorList>
            <consortium name="CYATHOMIX"/>
        </authorList>
    </citation>
    <scope>NUCLEOTIDE SEQUENCE</scope>
    <source>
        <strain evidence="1">N/A</strain>
    </source>
</reference>
<name>A0AA36M0K2_CYLNA</name>
<accession>A0AA36M0K2</accession>
<dbReference type="AlphaFoldDB" id="A0AA36M0K2"/>
<protein>
    <submittedName>
        <fullName evidence="1">Uncharacterized protein</fullName>
    </submittedName>
</protein>
<sequence>MLFVADLVRSAPRHTRGRQIKNSDHLGNYFGRKSCSRQKFPVSVLERRPTSAAVHRIQITRMQMEVLKEKQTLLTRFSLASNKMVAVLDKHLE</sequence>
<keyword evidence="2" id="KW-1185">Reference proteome</keyword>
<comment type="caution">
    <text evidence="1">The sequence shown here is derived from an EMBL/GenBank/DDBJ whole genome shotgun (WGS) entry which is preliminary data.</text>
</comment>
<dbReference type="EMBL" id="CATQJL010000112">
    <property type="protein sequence ID" value="CAJ0595053.1"/>
    <property type="molecule type" value="Genomic_DNA"/>
</dbReference>
<evidence type="ECO:0000313" key="1">
    <source>
        <dbReference type="EMBL" id="CAJ0595053.1"/>
    </source>
</evidence>
<evidence type="ECO:0000313" key="2">
    <source>
        <dbReference type="Proteomes" id="UP001176961"/>
    </source>
</evidence>
<proteinExistence type="predicted"/>
<organism evidence="1 2">
    <name type="scientific">Cylicocyclus nassatus</name>
    <name type="common">Nematode worm</name>
    <dbReference type="NCBI Taxonomy" id="53992"/>
    <lineage>
        <taxon>Eukaryota</taxon>
        <taxon>Metazoa</taxon>
        <taxon>Ecdysozoa</taxon>
        <taxon>Nematoda</taxon>
        <taxon>Chromadorea</taxon>
        <taxon>Rhabditida</taxon>
        <taxon>Rhabditina</taxon>
        <taxon>Rhabditomorpha</taxon>
        <taxon>Strongyloidea</taxon>
        <taxon>Strongylidae</taxon>
        <taxon>Cylicocyclus</taxon>
    </lineage>
</organism>